<protein>
    <submittedName>
        <fullName evidence="4">Metallophosphoesterase</fullName>
    </submittedName>
</protein>
<feature type="region of interest" description="Disordered" evidence="1">
    <location>
        <begin position="202"/>
        <end position="232"/>
    </location>
</feature>
<reference evidence="4 5" key="1">
    <citation type="submission" date="2022-02" db="EMBL/GenBank/DDBJ databases">
        <title>Paenibacillus sp. MBLB1776 Whole Genome Shotgun Sequencing.</title>
        <authorList>
            <person name="Hwang C.Y."/>
            <person name="Cho E.-S."/>
            <person name="Seo M.-J."/>
        </authorList>
    </citation>
    <scope>NUCLEOTIDE SEQUENCE [LARGE SCALE GENOMIC DNA]</scope>
    <source>
        <strain evidence="4 5">MBLB1776</strain>
    </source>
</reference>
<evidence type="ECO:0000313" key="4">
    <source>
        <dbReference type="EMBL" id="WNQ11455.1"/>
    </source>
</evidence>
<dbReference type="InterPro" id="IPR051918">
    <property type="entry name" value="STPP_CPPED1"/>
</dbReference>
<dbReference type="PANTHER" id="PTHR43143:SF5">
    <property type="entry name" value="SECRETED PROTEIN"/>
    <property type="match status" value="1"/>
</dbReference>
<dbReference type="GO" id="GO:0016787">
    <property type="term" value="F:hydrolase activity"/>
    <property type="evidence" value="ECO:0007669"/>
    <property type="project" value="InterPro"/>
</dbReference>
<gene>
    <name evidence="4" type="ORF">MJA45_28320</name>
</gene>
<feature type="chain" id="PRO_5041705732" evidence="2">
    <location>
        <begin position="18"/>
        <end position="1585"/>
    </location>
</feature>
<dbReference type="Gene3D" id="3.60.21.10">
    <property type="match status" value="1"/>
</dbReference>
<dbReference type="InterPro" id="IPR004843">
    <property type="entry name" value="Calcineurin-like_PHP"/>
</dbReference>
<dbReference type="PROSITE" id="PS51841">
    <property type="entry name" value="LTD"/>
    <property type="match status" value="1"/>
</dbReference>
<dbReference type="SUPFAM" id="SSF56300">
    <property type="entry name" value="Metallo-dependent phosphatases"/>
    <property type="match status" value="1"/>
</dbReference>
<keyword evidence="2" id="KW-0732">Signal</keyword>
<organism evidence="4 5">
    <name type="scientific">Paenibacillus aurantius</name>
    <dbReference type="NCBI Taxonomy" id="2918900"/>
    <lineage>
        <taxon>Bacteria</taxon>
        <taxon>Bacillati</taxon>
        <taxon>Bacillota</taxon>
        <taxon>Bacilli</taxon>
        <taxon>Bacillales</taxon>
        <taxon>Paenibacillaceae</taxon>
        <taxon>Paenibacillus</taxon>
    </lineage>
</organism>
<accession>A0AA96RDJ6</accession>
<keyword evidence="5" id="KW-1185">Reference proteome</keyword>
<evidence type="ECO:0000259" key="3">
    <source>
        <dbReference type="PROSITE" id="PS51841"/>
    </source>
</evidence>
<evidence type="ECO:0000313" key="5">
    <source>
        <dbReference type="Proteomes" id="UP001305702"/>
    </source>
</evidence>
<dbReference type="PANTHER" id="PTHR43143">
    <property type="entry name" value="METALLOPHOSPHOESTERASE, CALCINEURIN SUPERFAMILY"/>
    <property type="match status" value="1"/>
</dbReference>
<feature type="domain" description="LTD" evidence="3">
    <location>
        <begin position="311"/>
        <end position="469"/>
    </location>
</feature>
<dbReference type="Proteomes" id="UP001305702">
    <property type="component" value="Chromosome"/>
</dbReference>
<feature type="compositionally biased region" description="Gly residues" evidence="1">
    <location>
        <begin position="1565"/>
        <end position="1574"/>
    </location>
</feature>
<dbReference type="RefSeq" id="WP_315605231.1">
    <property type="nucleotide sequence ID" value="NZ_CP130318.1"/>
</dbReference>
<feature type="region of interest" description="Disordered" evidence="1">
    <location>
        <begin position="1558"/>
        <end position="1585"/>
    </location>
</feature>
<evidence type="ECO:0000256" key="2">
    <source>
        <dbReference type="SAM" id="SignalP"/>
    </source>
</evidence>
<proteinExistence type="predicted"/>
<sequence>MALATVFSLLQPMAALAAGTDSGTIAPKIWLTEIYPNDIARNASYTGLSGATIDSMDYIEVYNASDSEMDFGADYNLVYTDSGDKILTYNEAELKIPAKTPAVFWIRRVDLEGKGKTMPDEAAFRASLGIPDGVPVFSVNNQTALKNSTAKVTIVSKSSHAIVSTYTYTTDDVGSAEGTSVHLQAVEGQSACLPLGTQAPASAGKVSEEQKTVKPQTVKPKPAVTPGTVSRTGNSTASVTFTTYAADAYYYEVVADGAPAPAIDTVNGVGHAVGANGEVTLALTTLSEEAQDLYLVGKNSSNLVSDPLKIDIPAYTASASQGLYLTEIMPNDLPRHDQYTGISSAGVDSMDYIEIYNASDSAVNFGAAYNLVYTDLSVSPAKDVTFAYNEAELKIPAKTPAVFWVRRVDLEGKGGTMPDEADFRRSFGVPDNVPVFSVNNQVALKNTTAKVAIVPKGSSEPVSYYSYASGDAGTVEGASVQLQAAEGQSRALAIAKKAPPSAGQVSEEQKTILADPGITPVLTPLFETGQYDTIREGTDLSIPYSYVDPTGVKSFVVYYRTNQSGEWTAQEGNSFNKRVPGKFYVEIGADRFLNSGYIEYYLEAKNMFRTAVTPVHRVTVLHGDDFSGLRSNLADGQTVSGRVYVIGRSSDNAAVDIRLDGALVDTTRRLEQGAYFTLDIEGLDGAKNAITANGNLVQVFSRWYDVLPSRAVMIDNRLFAYKANGDAEVSVRIVAGTEIDALDTTPGTDSDSFSVTNFSLVLADGTVIQPDGAVKASNTVTLGSSKREVELHFTVPYASLNANGTVWDTRQVEDGSHHVTISTGTGSQTISVNVDNTGPVISAEIPEQIDGEYTFQPRYTDASNVAEDTLMLKLDGKLLSGTSFNGSELNQGPHTLTASVQDTWGNTGTMTWTFSSSRNYPVISHVSSSDVGTDSATLSAVLSKGKDAEVSFHEAQALTVGEGITVYQGSGDGTANAQAGSLGAVTSGNGSLPYQMYAFDVNAADTSLRVSLEAATDYGKDVRLYARSSAGDRWIPLQADYADGKISAVFETGDYLADGKVYVLVQGRGIEMLPSTKAGHASTVANDYVWDGSGEPAQYDFSIAWETDTQYYAQSYPENFRLLNDHIAANKDRMDIRYVVHTGDLIDDIDETYQWERADQYMKILEDAQLPYGVVAGNHDIANHNGKYVNYQKYFGEDRFKDNGVFGGSFQNNLGHYDLVTAGGQDLIFVYMSYNFDREAVAWVNKVLAEYPDRMAVLAFHNYVKANADLDEAGLYYQNEVVAKNPNVKLVLSGHYTGAAFNVEGFDDDGDGVKERKVYQILQDYQGGEQGGNAYYKTLYFDLANGKLYMNSYSPKLNDYNYFDKPKASSYEIGTKEGDQDIYELSLDFNTAPKTLTVTAVEAVLYHNTALGRAAAEHSTASVTVDNLAPGEHTWMAIAANSAGRGYSRLSSFTTKKADASDASAPALTVRTVSRNGDSTATVRFAADEAGTYYYEFVNDGAGEPVIDTNGRGTAYEAHRAVAVSLANLTPGAKAMYLVVKDTAGNVSPALRIDIPAYSNPSGGHRSGNNGGTNRGKPEGSLGRT</sequence>
<feature type="signal peptide" evidence="2">
    <location>
        <begin position="1"/>
        <end position="17"/>
    </location>
</feature>
<dbReference type="InterPro" id="IPR001322">
    <property type="entry name" value="Lamin_tail_dom"/>
</dbReference>
<dbReference type="EMBL" id="CP130318">
    <property type="protein sequence ID" value="WNQ11455.1"/>
    <property type="molecule type" value="Genomic_DNA"/>
</dbReference>
<dbReference type="KEGG" id="paun:MJA45_28320"/>
<dbReference type="Pfam" id="PF00149">
    <property type="entry name" value="Metallophos"/>
    <property type="match status" value="1"/>
</dbReference>
<name>A0AA96RDJ6_9BACL</name>
<feature type="compositionally biased region" description="Low complexity" evidence="1">
    <location>
        <begin position="213"/>
        <end position="226"/>
    </location>
</feature>
<evidence type="ECO:0000256" key="1">
    <source>
        <dbReference type="SAM" id="MobiDB-lite"/>
    </source>
</evidence>
<dbReference type="InterPro" id="IPR029052">
    <property type="entry name" value="Metallo-depent_PP-like"/>
</dbReference>